<gene>
    <name evidence="4" type="ORF">COT33_01275</name>
</gene>
<dbReference type="NCBIfam" id="TIGR00536">
    <property type="entry name" value="hemK_fam"/>
    <property type="match status" value="1"/>
</dbReference>
<dbReference type="InterPro" id="IPR029063">
    <property type="entry name" value="SAM-dependent_MTases_sf"/>
</dbReference>
<comment type="caution">
    <text evidence="4">The sequence shown here is derived from an EMBL/GenBank/DDBJ whole genome shotgun (WGS) entry which is preliminary data.</text>
</comment>
<dbReference type="AlphaFoldDB" id="A0A2H0YM40"/>
<dbReference type="InterPro" id="IPR002052">
    <property type="entry name" value="DNA_methylase_N6_adenine_CS"/>
</dbReference>
<dbReference type="PROSITE" id="PS00092">
    <property type="entry name" value="N6_MTASE"/>
    <property type="match status" value="1"/>
</dbReference>
<keyword evidence="2" id="KW-0808">Transferase</keyword>
<dbReference type="GO" id="GO:0003676">
    <property type="term" value="F:nucleic acid binding"/>
    <property type="evidence" value="ECO:0007669"/>
    <property type="project" value="InterPro"/>
</dbReference>
<dbReference type="Gene3D" id="3.40.50.150">
    <property type="entry name" value="Vaccinia Virus protein VP39"/>
    <property type="match status" value="1"/>
</dbReference>
<reference evidence="5" key="1">
    <citation type="submission" date="2017-09" db="EMBL/GenBank/DDBJ databases">
        <title>Depth-based differentiation of microbial function through sediment-hosted aquifers and enrichment of novel symbionts in the deep terrestrial subsurface.</title>
        <authorList>
            <person name="Probst A.J."/>
            <person name="Ladd B."/>
            <person name="Jarett J.K."/>
            <person name="Geller-Mcgrath D.E."/>
            <person name="Sieber C.M.K."/>
            <person name="Emerson J.B."/>
            <person name="Anantharaman K."/>
            <person name="Thomas B.C."/>
            <person name="Malmstrom R."/>
            <person name="Stieglmeier M."/>
            <person name="Klingl A."/>
            <person name="Woyke T."/>
            <person name="Ryan C.M."/>
            <person name="Banfield J.F."/>
        </authorList>
    </citation>
    <scope>NUCLEOTIDE SEQUENCE [LARGE SCALE GENOMIC DNA]</scope>
</reference>
<dbReference type="PANTHER" id="PTHR18895:SF74">
    <property type="entry name" value="MTRF1L RELEASE FACTOR GLUTAMINE METHYLTRANSFERASE"/>
    <property type="match status" value="1"/>
</dbReference>
<evidence type="ECO:0008006" key="6">
    <source>
        <dbReference type="Google" id="ProtNLM"/>
    </source>
</evidence>
<evidence type="ECO:0000313" key="5">
    <source>
        <dbReference type="Proteomes" id="UP000230088"/>
    </source>
</evidence>
<name>A0A2H0YM40_9BACT</name>
<dbReference type="GO" id="GO:0032259">
    <property type="term" value="P:methylation"/>
    <property type="evidence" value="ECO:0007669"/>
    <property type="project" value="UniProtKB-KW"/>
</dbReference>
<dbReference type="EMBL" id="PEYD01000023">
    <property type="protein sequence ID" value="PIS39565.1"/>
    <property type="molecule type" value="Genomic_DNA"/>
</dbReference>
<evidence type="ECO:0000256" key="1">
    <source>
        <dbReference type="ARBA" id="ARBA00022603"/>
    </source>
</evidence>
<keyword evidence="3" id="KW-0949">S-adenosyl-L-methionine</keyword>
<protein>
    <recommendedName>
        <fullName evidence="6">Peptide chain release factor N(5)-glutamine methyltransferase</fullName>
    </recommendedName>
</protein>
<dbReference type="Proteomes" id="UP000230088">
    <property type="component" value="Unassembled WGS sequence"/>
</dbReference>
<dbReference type="PANTHER" id="PTHR18895">
    <property type="entry name" value="HEMK METHYLTRANSFERASE"/>
    <property type="match status" value="1"/>
</dbReference>
<dbReference type="CDD" id="cd02440">
    <property type="entry name" value="AdoMet_MTases"/>
    <property type="match status" value="1"/>
</dbReference>
<dbReference type="InterPro" id="IPR004556">
    <property type="entry name" value="HemK-like"/>
</dbReference>
<organism evidence="4 5">
    <name type="scientific">Candidatus Nealsonbacteria bacterium CG08_land_8_20_14_0_20_38_20</name>
    <dbReference type="NCBI Taxonomy" id="1974705"/>
    <lineage>
        <taxon>Bacteria</taxon>
        <taxon>Candidatus Nealsoniibacteriota</taxon>
    </lineage>
</organism>
<evidence type="ECO:0000313" key="4">
    <source>
        <dbReference type="EMBL" id="PIS39565.1"/>
    </source>
</evidence>
<dbReference type="Pfam" id="PF03602">
    <property type="entry name" value="Cons_hypoth95"/>
    <property type="match status" value="1"/>
</dbReference>
<keyword evidence="1" id="KW-0489">Methyltransferase</keyword>
<dbReference type="GO" id="GO:0008276">
    <property type="term" value="F:protein methyltransferase activity"/>
    <property type="evidence" value="ECO:0007669"/>
    <property type="project" value="InterPro"/>
</dbReference>
<dbReference type="InterPro" id="IPR050320">
    <property type="entry name" value="N5-glutamine_MTase"/>
</dbReference>
<dbReference type="SUPFAM" id="SSF53335">
    <property type="entry name" value="S-adenosyl-L-methionine-dependent methyltransferases"/>
    <property type="match status" value="1"/>
</dbReference>
<sequence>MKNKNLKRETNWLLKEKYEGDLTKAAAQKDIRRLKKGEPVDYLIGFTRFLGCKIELSQKPLIPRPETEYWVKKAIEEIKQTSKKKIRCLDIFAGSGCIGIAVLKDCPEICRGVDFVEISKKFLKQIRINLKINGINKKRYRIIQSDVFREVNSPSPRLRRAKYDYIFANPPYVAKERKNKVQKSVLDFEPKKALWGGGKGLFYIKKFLKEAKSHLKDNGKIYMEFASLQKREIRKILEKYNYSNYQFFKDQYGKWRYLILN</sequence>
<proteinExistence type="predicted"/>
<evidence type="ECO:0000256" key="3">
    <source>
        <dbReference type="ARBA" id="ARBA00022691"/>
    </source>
</evidence>
<evidence type="ECO:0000256" key="2">
    <source>
        <dbReference type="ARBA" id="ARBA00022679"/>
    </source>
</evidence>
<accession>A0A2H0YM40</accession>